<dbReference type="InterPro" id="IPR021586">
    <property type="entry name" value="Tscrpt_reg_TrmB_C"/>
</dbReference>
<evidence type="ECO:0000259" key="2">
    <source>
        <dbReference type="Pfam" id="PF01978"/>
    </source>
</evidence>
<evidence type="ECO:0000313" key="4">
    <source>
        <dbReference type="EMBL" id="MFC7317058.1"/>
    </source>
</evidence>
<dbReference type="InterPro" id="IPR036388">
    <property type="entry name" value="WH-like_DNA-bd_sf"/>
</dbReference>
<dbReference type="PANTHER" id="PTHR34293">
    <property type="entry name" value="HTH-TYPE TRANSCRIPTIONAL REGULATOR TRMBL2"/>
    <property type="match status" value="1"/>
</dbReference>
<feature type="non-terminal residue" evidence="4">
    <location>
        <position position="270"/>
    </location>
</feature>
<dbReference type="AlphaFoldDB" id="A0ABD6A931"/>
<evidence type="ECO:0000259" key="3">
    <source>
        <dbReference type="Pfam" id="PF11495"/>
    </source>
</evidence>
<reference evidence="4 5" key="1">
    <citation type="journal article" date="2019" name="Int. J. Syst. Evol. Microbiol.">
        <title>The Global Catalogue of Microorganisms (GCM) 10K type strain sequencing project: providing services to taxonomists for standard genome sequencing and annotation.</title>
        <authorList>
            <consortium name="The Broad Institute Genomics Platform"/>
            <consortium name="The Broad Institute Genome Sequencing Center for Infectious Disease"/>
            <person name="Wu L."/>
            <person name="Ma J."/>
        </authorList>
    </citation>
    <scope>NUCLEOTIDE SEQUENCE [LARGE SCALE GENOMIC DNA]</scope>
    <source>
        <strain evidence="4 5">PSR21</strain>
    </source>
</reference>
<comment type="caution">
    <text evidence="4">The sequence shown here is derived from an EMBL/GenBank/DDBJ whole genome shotgun (WGS) entry which is preliminary data.</text>
</comment>
<dbReference type="Gene3D" id="1.10.10.10">
    <property type="entry name" value="Winged helix-like DNA-binding domain superfamily/Winged helix DNA-binding domain"/>
    <property type="match status" value="1"/>
</dbReference>
<dbReference type="RefSeq" id="WP_379794169.1">
    <property type="nucleotide sequence ID" value="NZ_JBHTBF010000002.1"/>
</dbReference>
<protein>
    <submittedName>
        <fullName evidence="4">TrmB family transcriptional regulator</fullName>
    </submittedName>
</protein>
<evidence type="ECO:0000313" key="5">
    <source>
        <dbReference type="Proteomes" id="UP001596547"/>
    </source>
</evidence>
<dbReference type="CDD" id="cd09124">
    <property type="entry name" value="PLDc_like_TrmB_middle"/>
    <property type="match status" value="1"/>
</dbReference>
<sequence>METEALIETFREAGLSPYQASTYVALLDVGATSATELAATADVPSARIYDVLRALESRGYVETYEREHLCVRAHSPAEVLDDLRSRAREFEEAAEEVETRWEQPDIKGARASLVRRFDTVVDQARAFIEAASHQVQLSVSLDEYESLRTALQSAHDRGISVRVTVYTSPDEGAPPESPFAGVCTEVRHRRLPGPFVALIDRHQTCFAHHADSVDRYGVLVDDRAHTYVFNWYFQTCLWDPWPLVYSDRPSDPPMEYVDLRQCIREIAPMV</sequence>
<dbReference type="Pfam" id="PF01978">
    <property type="entry name" value="TrmB"/>
    <property type="match status" value="1"/>
</dbReference>
<keyword evidence="5" id="KW-1185">Reference proteome</keyword>
<name>A0ABD6A931_9EURY</name>
<feature type="domain" description="Transcription regulator TrmB C-terminal" evidence="3">
    <location>
        <begin position="112"/>
        <end position="268"/>
    </location>
</feature>
<dbReference type="PANTHER" id="PTHR34293:SF1">
    <property type="entry name" value="HTH-TYPE TRANSCRIPTIONAL REGULATOR TRMBL2"/>
    <property type="match status" value="1"/>
</dbReference>
<feature type="domain" description="Transcription regulator TrmB N-terminal" evidence="2">
    <location>
        <begin position="12"/>
        <end position="76"/>
    </location>
</feature>
<organism evidence="4 5">
    <name type="scientific">Halomarina halobia</name>
    <dbReference type="NCBI Taxonomy" id="3033386"/>
    <lineage>
        <taxon>Archaea</taxon>
        <taxon>Methanobacteriati</taxon>
        <taxon>Methanobacteriota</taxon>
        <taxon>Stenosarchaea group</taxon>
        <taxon>Halobacteria</taxon>
        <taxon>Halobacteriales</taxon>
        <taxon>Natronomonadaceae</taxon>
        <taxon>Halomarina</taxon>
    </lineage>
</organism>
<accession>A0ABD6A931</accession>
<proteinExistence type="inferred from homology"/>
<dbReference type="Proteomes" id="UP001596547">
    <property type="component" value="Unassembled WGS sequence"/>
</dbReference>
<dbReference type="InterPro" id="IPR036390">
    <property type="entry name" value="WH_DNA-bd_sf"/>
</dbReference>
<dbReference type="InterPro" id="IPR002831">
    <property type="entry name" value="Tscrpt_reg_TrmB_N"/>
</dbReference>
<dbReference type="SUPFAM" id="SSF46785">
    <property type="entry name" value="Winged helix' DNA-binding domain"/>
    <property type="match status" value="1"/>
</dbReference>
<evidence type="ECO:0000256" key="1">
    <source>
        <dbReference type="ARBA" id="ARBA00007287"/>
    </source>
</evidence>
<gene>
    <name evidence="4" type="ORF">ACFQPE_09655</name>
</gene>
<comment type="similarity">
    <text evidence="1">Belongs to the transcriptional regulator TrmB family.</text>
</comment>
<dbReference type="EMBL" id="JBHTBF010000002">
    <property type="protein sequence ID" value="MFC7317058.1"/>
    <property type="molecule type" value="Genomic_DNA"/>
</dbReference>
<dbReference type="InterPro" id="IPR051797">
    <property type="entry name" value="TrmB-like"/>
</dbReference>
<dbReference type="Pfam" id="PF11495">
    <property type="entry name" value="Regulator_TrmB"/>
    <property type="match status" value="1"/>
</dbReference>